<dbReference type="SUPFAM" id="SSF109854">
    <property type="entry name" value="DinB/YfiT-like putative metalloenzymes"/>
    <property type="match status" value="1"/>
</dbReference>
<dbReference type="InterPro" id="IPR017517">
    <property type="entry name" value="Maleyloyr_isom"/>
</dbReference>
<protein>
    <submittedName>
        <fullName evidence="1">TIGR03086 family protein</fullName>
    </submittedName>
</protein>
<dbReference type="NCBIfam" id="TIGR03083">
    <property type="entry name" value="maleylpyruvate isomerase family mycothiol-dependent enzyme"/>
    <property type="match status" value="1"/>
</dbReference>
<evidence type="ECO:0000313" key="1">
    <source>
        <dbReference type="EMBL" id="GFG56243.1"/>
    </source>
</evidence>
<dbReference type="InterPro" id="IPR034660">
    <property type="entry name" value="DinB/YfiT-like"/>
</dbReference>
<evidence type="ECO:0000313" key="2">
    <source>
        <dbReference type="Proteomes" id="UP000465241"/>
    </source>
</evidence>
<dbReference type="EMBL" id="BLKT01000003">
    <property type="protein sequence ID" value="GFG56243.1"/>
    <property type="molecule type" value="Genomic_DNA"/>
</dbReference>
<comment type="caution">
    <text evidence="1">The sequence shown here is derived from an EMBL/GenBank/DDBJ whole genome shotgun (WGS) entry which is preliminary data.</text>
</comment>
<dbReference type="RefSeq" id="WP_193487971.1">
    <property type="nucleotide sequence ID" value="NZ_BAAAMC010000016.1"/>
</dbReference>
<proteinExistence type="predicted"/>
<name>A0A7I9WES8_9MYCO</name>
<gene>
    <name evidence="1" type="ORF">MMUR_03790</name>
</gene>
<accession>A0A7I9WES8</accession>
<reference evidence="1 2" key="1">
    <citation type="journal article" date="2019" name="Emerg. Microbes Infect.">
        <title>Comprehensive subspecies identification of 175 nontuberculous mycobacteria species based on 7547 genomic profiles.</title>
        <authorList>
            <person name="Matsumoto Y."/>
            <person name="Kinjo T."/>
            <person name="Motooka D."/>
            <person name="Nabeya D."/>
            <person name="Jung N."/>
            <person name="Uechi K."/>
            <person name="Horii T."/>
            <person name="Iida T."/>
            <person name="Fujita J."/>
            <person name="Nakamura S."/>
        </authorList>
    </citation>
    <scope>NUCLEOTIDE SEQUENCE [LARGE SCALE GENOMIC DNA]</scope>
    <source>
        <strain evidence="1 2">JCM 13392</strain>
    </source>
</reference>
<organism evidence="1 2">
    <name type="scientific">Mycolicibacterium murale</name>
    <dbReference type="NCBI Taxonomy" id="182220"/>
    <lineage>
        <taxon>Bacteria</taxon>
        <taxon>Bacillati</taxon>
        <taxon>Actinomycetota</taxon>
        <taxon>Actinomycetes</taxon>
        <taxon>Mycobacteriales</taxon>
        <taxon>Mycobacteriaceae</taxon>
        <taxon>Mycolicibacterium</taxon>
    </lineage>
</organism>
<dbReference type="InterPro" id="IPR017520">
    <property type="entry name" value="CHP03086"/>
</dbReference>
<dbReference type="Proteomes" id="UP000465241">
    <property type="component" value="Unassembled WGS sequence"/>
</dbReference>
<sequence length="192" mass="20482">MADPTYTQTFTPPVDELACAEATLTVLHDAVRPLARDDMSRSTPCSEFDVAALTDHLMSSITTLGGAAGAEFPQDSPDDAVDRRLVMAARPALDAWHRRGLEGTVDLGPGAFPARSAVNILALEFLVHGWDYARAAGRDLEVPDTLAGYVLDAARDIITPEGRSAVGFDQPVQVSDDASDFAKLLAFTGRKP</sequence>
<dbReference type="AlphaFoldDB" id="A0A7I9WES8"/>
<dbReference type="NCBIfam" id="TIGR03086">
    <property type="entry name" value="TIGR03086 family metal-binding protein"/>
    <property type="match status" value="1"/>
</dbReference>
<keyword evidence="2" id="KW-1185">Reference proteome</keyword>